<evidence type="ECO:0000259" key="9">
    <source>
        <dbReference type="PROSITE" id="PS50405"/>
    </source>
</evidence>
<evidence type="ECO:0000256" key="6">
    <source>
        <dbReference type="ARBA" id="ARBA00022878"/>
    </source>
</evidence>
<dbReference type="Gene3D" id="3.40.30.10">
    <property type="entry name" value="Glutaredoxin"/>
    <property type="match status" value="1"/>
</dbReference>
<dbReference type="SFLD" id="SFLDG00358">
    <property type="entry name" value="Main_(cytGST)"/>
    <property type="match status" value="1"/>
</dbReference>
<comment type="cofactor">
    <cofactor evidence="2">
        <name>glutathione</name>
        <dbReference type="ChEBI" id="CHEBI:57925"/>
    </cofactor>
</comment>
<name>A0A7R9EBJ2_9NEOP</name>
<evidence type="ECO:0000259" key="8">
    <source>
        <dbReference type="PROSITE" id="PS50404"/>
    </source>
</evidence>
<dbReference type="GO" id="GO:0005739">
    <property type="term" value="C:mitochondrion"/>
    <property type="evidence" value="ECO:0007669"/>
    <property type="project" value="TreeGrafter"/>
</dbReference>
<dbReference type="SUPFAM" id="SSF47616">
    <property type="entry name" value="GST C-terminal domain-like"/>
    <property type="match status" value="1"/>
</dbReference>
<sequence length="261" mass="29467">MDNTCFGNVKGLRGPLETINDVLGYYHLANKPCYLFRLPALHNVLSTVRLSISASAVLLLAQFLFVATLNLKEIPYDIKPVSLIKGGGEQHCNEYRDINPMEQVPALHIDGHTLVESLSIMHYLEETRPARPLMPQDVHKRAKVREVCEVIASGIQPLQNLIVLIYVGEEKKKEWAQHWITRGFRAVEKLLSSCAGKFCVGDEMSLADCCLVPQVFNARRFHVDLRPFPIILRIDRELENHPAFRAAHPSNQPDCPPEATK</sequence>
<dbReference type="GO" id="GO:0016034">
    <property type="term" value="F:maleylacetoacetate isomerase activity"/>
    <property type="evidence" value="ECO:0007669"/>
    <property type="project" value="UniProtKB-EC"/>
</dbReference>
<evidence type="ECO:0000256" key="4">
    <source>
        <dbReference type="ARBA" id="ARBA00010007"/>
    </source>
</evidence>
<dbReference type="Pfam" id="PF13409">
    <property type="entry name" value="GST_N_2"/>
    <property type="match status" value="1"/>
</dbReference>
<dbReference type="InterPro" id="IPR036249">
    <property type="entry name" value="Thioredoxin-like_sf"/>
</dbReference>
<proteinExistence type="inferred from homology"/>
<dbReference type="InterPro" id="IPR010987">
    <property type="entry name" value="Glutathione-S-Trfase_C-like"/>
</dbReference>
<gene>
    <name evidence="10" type="ORF">TMSB3V08_LOCUS6827</name>
</gene>
<accession>A0A7R9EBJ2</accession>
<dbReference type="InterPro" id="IPR004045">
    <property type="entry name" value="Glutathione_S-Trfase_N"/>
</dbReference>
<dbReference type="Gene3D" id="1.20.1050.10">
    <property type="match status" value="1"/>
</dbReference>
<dbReference type="InterPro" id="IPR004046">
    <property type="entry name" value="GST_C"/>
</dbReference>
<dbReference type="PROSITE" id="PS50404">
    <property type="entry name" value="GST_NTER"/>
    <property type="match status" value="1"/>
</dbReference>
<dbReference type="GO" id="GO:0004364">
    <property type="term" value="F:glutathione transferase activity"/>
    <property type="evidence" value="ECO:0007669"/>
    <property type="project" value="TreeGrafter"/>
</dbReference>
<dbReference type="EC" id="5.2.1.2" evidence="5"/>
<evidence type="ECO:0000256" key="2">
    <source>
        <dbReference type="ARBA" id="ARBA00001955"/>
    </source>
</evidence>
<dbReference type="UniPathway" id="UPA00139">
    <property type="reaction ID" value="UER00340"/>
</dbReference>
<dbReference type="SFLD" id="SFLDS00019">
    <property type="entry name" value="Glutathione_Transferase_(cytos"/>
    <property type="match status" value="1"/>
</dbReference>
<evidence type="ECO:0000256" key="5">
    <source>
        <dbReference type="ARBA" id="ARBA00013199"/>
    </source>
</evidence>
<feature type="domain" description="GST N-terminal" evidence="8">
    <location>
        <begin position="69"/>
        <end position="132"/>
    </location>
</feature>
<comment type="catalytic activity">
    <reaction evidence="1">
        <text>4-maleylacetoacetate = 4-fumarylacetoacetate</text>
        <dbReference type="Rhea" id="RHEA:14817"/>
        <dbReference type="ChEBI" id="CHEBI:17105"/>
        <dbReference type="ChEBI" id="CHEBI:18034"/>
        <dbReference type="EC" id="5.2.1.2"/>
    </reaction>
</comment>
<evidence type="ECO:0000256" key="3">
    <source>
        <dbReference type="ARBA" id="ARBA00004671"/>
    </source>
</evidence>
<organism evidence="10">
    <name type="scientific">Timema monikensis</name>
    <dbReference type="NCBI Taxonomy" id="170555"/>
    <lineage>
        <taxon>Eukaryota</taxon>
        <taxon>Metazoa</taxon>
        <taxon>Ecdysozoa</taxon>
        <taxon>Arthropoda</taxon>
        <taxon>Hexapoda</taxon>
        <taxon>Insecta</taxon>
        <taxon>Pterygota</taxon>
        <taxon>Neoptera</taxon>
        <taxon>Polyneoptera</taxon>
        <taxon>Phasmatodea</taxon>
        <taxon>Timematodea</taxon>
        <taxon>Timematoidea</taxon>
        <taxon>Timematidae</taxon>
        <taxon>Timema</taxon>
    </lineage>
</organism>
<keyword evidence="6" id="KW-0828">Tyrosine catabolism</keyword>
<dbReference type="SUPFAM" id="SSF52833">
    <property type="entry name" value="Thioredoxin-like"/>
    <property type="match status" value="1"/>
</dbReference>
<dbReference type="EMBL" id="OB794325">
    <property type="protein sequence ID" value="CAD7430058.1"/>
    <property type="molecule type" value="Genomic_DNA"/>
</dbReference>
<dbReference type="NCBIfam" id="TIGR01262">
    <property type="entry name" value="maiA"/>
    <property type="match status" value="1"/>
</dbReference>
<dbReference type="PROSITE" id="PS50405">
    <property type="entry name" value="GST_CTER"/>
    <property type="match status" value="1"/>
</dbReference>
<dbReference type="CDD" id="cd03191">
    <property type="entry name" value="GST_C_Zeta"/>
    <property type="match status" value="1"/>
</dbReference>
<dbReference type="InterPro" id="IPR034330">
    <property type="entry name" value="GST_Zeta_C"/>
</dbReference>
<dbReference type="Pfam" id="PF14497">
    <property type="entry name" value="GST_C_3"/>
    <property type="match status" value="1"/>
</dbReference>
<evidence type="ECO:0000256" key="1">
    <source>
        <dbReference type="ARBA" id="ARBA00001622"/>
    </source>
</evidence>
<evidence type="ECO:0000256" key="7">
    <source>
        <dbReference type="ARBA" id="ARBA00023232"/>
    </source>
</evidence>
<dbReference type="AlphaFoldDB" id="A0A7R9EBJ2"/>
<dbReference type="GO" id="GO:0006559">
    <property type="term" value="P:L-phenylalanine catabolic process"/>
    <property type="evidence" value="ECO:0007669"/>
    <property type="project" value="UniProtKB-UniPathway"/>
</dbReference>
<dbReference type="PANTHER" id="PTHR42673">
    <property type="entry name" value="MALEYLACETOACETATE ISOMERASE"/>
    <property type="match status" value="1"/>
</dbReference>
<reference evidence="10" key="1">
    <citation type="submission" date="2020-11" db="EMBL/GenBank/DDBJ databases">
        <authorList>
            <person name="Tran Van P."/>
        </authorList>
    </citation>
    <scope>NUCLEOTIDE SEQUENCE</scope>
</reference>
<evidence type="ECO:0000313" key="10">
    <source>
        <dbReference type="EMBL" id="CAD7430058.1"/>
    </source>
</evidence>
<dbReference type="FunFam" id="1.20.1050.10:FF:000010">
    <property type="entry name" value="Maleylacetoacetate isomerase isoform 1"/>
    <property type="match status" value="1"/>
</dbReference>
<dbReference type="InterPro" id="IPR005955">
    <property type="entry name" value="GST_Zeta"/>
</dbReference>
<dbReference type="InterPro" id="IPR040079">
    <property type="entry name" value="Glutathione_S-Trfase"/>
</dbReference>
<dbReference type="GO" id="GO:0006749">
    <property type="term" value="P:glutathione metabolic process"/>
    <property type="evidence" value="ECO:0007669"/>
    <property type="project" value="TreeGrafter"/>
</dbReference>
<keyword evidence="7" id="KW-0585">Phenylalanine catabolism</keyword>
<dbReference type="GO" id="GO:0006572">
    <property type="term" value="P:L-tyrosine catabolic process"/>
    <property type="evidence" value="ECO:0007669"/>
    <property type="project" value="UniProtKB-KW"/>
</dbReference>
<comment type="pathway">
    <text evidence="3">Amino-acid degradation; L-phenylalanine degradation; acetoacetate and fumarate from L-phenylalanine: step 5/6.</text>
</comment>
<dbReference type="PANTHER" id="PTHR42673:SF4">
    <property type="entry name" value="MALEYLACETOACETATE ISOMERASE"/>
    <property type="match status" value="1"/>
</dbReference>
<comment type="similarity">
    <text evidence="4">Belongs to the GST superfamily. Zeta family.</text>
</comment>
<feature type="domain" description="GST C-terminal" evidence="9">
    <location>
        <begin position="137"/>
        <end position="257"/>
    </location>
</feature>
<protein>
    <recommendedName>
        <fullName evidence="5">maleylacetoacetate isomerase</fullName>
        <ecNumber evidence="5">5.2.1.2</ecNumber>
    </recommendedName>
</protein>
<dbReference type="InterPro" id="IPR036282">
    <property type="entry name" value="Glutathione-S-Trfase_C_sf"/>
</dbReference>